<gene>
    <name evidence="2" type="ORF">PLEPLA_LOCUS5084</name>
</gene>
<evidence type="ECO:0000313" key="3">
    <source>
        <dbReference type="Proteomes" id="UP001153269"/>
    </source>
</evidence>
<evidence type="ECO:0000256" key="1">
    <source>
        <dbReference type="SAM" id="MobiDB-lite"/>
    </source>
</evidence>
<protein>
    <submittedName>
        <fullName evidence="2">Uncharacterized protein</fullName>
    </submittedName>
</protein>
<keyword evidence="3" id="KW-1185">Reference proteome</keyword>
<accession>A0A9N7TR13</accession>
<sequence length="150" mass="16358">MMRSPENGQSREGAAFPHKDSSNLPHPVRTAGMEATLSLITRITNPSPPFSSRSCSPHRYSPPPQLPPPPLPVLPALLLPISVGVEMDCPCWCLQTVDGWTPNKVIKAERMALPRLAALILMDRGTIMTQRPHLDKLAVLTALLATGERL</sequence>
<feature type="region of interest" description="Disordered" evidence="1">
    <location>
        <begin position="1"/>
        <end position="66"/>
    </location>
</feature>
<comment type="caution">
    <text evidence="2">The sequence shown here is derived from an EMBL/GenBank/DDBJ whole genome shotgun (WGS) entry which is preliminary data.</text>
</comment>
<organism evidence="2 3">
    <name type="scientific">Pleuronectes platessa</name>
    <name type="common">European plaice</name>
    <dbReference type="NCBI Taxonomy" id="8262"/>
    <lineage>
        <taxon>Eukaryota</taxon>
        <taxon>Metazoa</taxon>
        <taxon>Chordata</taxon>
        <taxon>Craniata</taxon>
        <taxon>Vertebrata</taxon>
        <taxon>Euteleostomi</taxon>
        <taxon>Actinopterygii</taxon>
        <taxon>Neopterygii</taxon>
        <taxon>Teleostei</taxon>
        <taxon>Neoteleostei</taxon>
        <taxon>Acanthomorphata</taxon>
        <taxon>Carangaria</taxon>
        <taxon>Pleuronectiformes</taxon>
        <taxon>Pleuronectoidei</taxon>
        <taxon>Pleuronectidae</taxon>
        <taxon>Pleuronectes</taxon>
    </lineage>
</organism>
<name>A0A9N7TR13_PLEPL</name>
<dbReference type="Proteomes" id="UP001153269">
    <property type="component" value="Unassembled WGS sequence"/>
</dbReference>
<reference evidence="2" key="1">
    <citation type="submission" date="2020-03" db="EMBL/GenBank/DDBJ databases">
        <authorList>
            <person name="Weist P."/>
        </authorList>
    </citation>
    <scope>NUCLEOTIDE SEQUENCE</scope>
</reference>
<proteinExistence type="predicted"/>
<dbReference type="EMBL" id="CADEAL010000258">
    <property type="protein sequence ID" value="CAB1417282.1"/>
    <property type="molecule type" value="Genomic_DNA"/>
</dbReference>
<dbReference type="AlphaFoldDB" id="A0A9N7TR13"/>
<evidence type="ECO:0000313" key="2">
    <source>
        <dbReference type="EMBL" id="CAB1417282.1"/>
    </source>
</evidence>
<feature type="compositionally biased region" description="Polar residues" evidence="1">
    <location>
        <begin position="1"/>
        <end position="10"/>
    </location>
</feature>